<keyword evidence="3" id="KW-1185">Reference proteome</keyword>
<dbReference type="SMART" id="SM00642">
    <property type="entry name" value="Aamy"/>
    <property type="match status" value="1"/>
</dbReference>
<gene>
    <name evidence="2" type="ORF">ENE75_11920</name>
</gene>
<dbReference type="Gene3D" id="3.20.20.80">
    <property type="entry name" value="Glycosidases"/>
    <property type="match status" value="1"/>
</dbReference>
<dbReference type="AlphaFoldDB" id="A0A437JVV0"/>
<dbReference type="PANTHER" id="PTHR10357">
    <property type="entry name" value="ALPHA-AMYLASE FAMILY MEMBER"/>
    <property type="match status" value="1"/>
</dbReference>
<reference evidence="2 3" key="1">
    <citation type="submission" date="2019-01" db="EMBL/GenBank/DDBJ databases">
        <authorList>
            <person name="Chen W.-M."/>
        </authorList>
    </citation>
    <scope>NUCLEOTIDE SEQUENCE [LARGE SCALE GENOMIC DNA]</scope>
    <source>
        <strain evidence="2 3">ICH-3</strain>
    </source>
</reference>
<dbReference type="GO" id="GO:0005975">
    <property type="term" value="P:carbohydrate metabolic process"/>
    <property type="evidence" value="ECO:0007669"/>
    <property type="project" value="InterPro"/>
</dbReference>
<dbReference type="InterPro" id="IPR006047">
    <property type="entry name" value="GH13_cat_dom"/>
</dbReference>
<dbReference type="SUPFAM" id="SSF49344">
    <property type="entry name" value="CBD9-like"/>
    <property type="match status" value="1"/>
</dbReference>
<dbReference type="InterPro" id="IPR017853">
    <property type="entry name" value="GH"/>
</dbReference>
<name>A0A437JVV0_9BURK</name>
<evidence type="ECO:0000259" key="1">
    <source>
        <dbReference type="SMART" id="SM00642"/>
    </source>
</evidence>
<dbReference type="SUPFAM" id="SSF51445">
    <property type="entry name" value="(Trans)glycosidases"/>
    <property type="match status" value="1"/>
</dbReference>
<dbReference type="PANTHER" id="PTHR10357:SF209">
    <property type="entry name" value="PERIPLASMIC ALPHA-AMYLASE"/>
    <property type="match status" value="1"/>
</dbReference>
<dbReference type="EMBL" id="SACT01000003">
    <property type="protein sequence ID" value="RVT51522.1"/>
    <property type="molecule type" value="Genomic_DNA"/>
</dbReference>
<evidence type="ECO:0000313" key="3">
    <source>
        <dbReference type="Proteomes" id="UP000288178"/>
    </source>
</evidence>
<accession>A0A437JVV0</accession>
<feature type="domain" description="Glycosyl hydrolase family 13 catalytic" evidence="1">
    <location>
        <begin position="68"/>
        <end position="487"/>
    </location>
</feature>
<sequence>MMSTKHSDRQNVVGLHVMPSLLTSTRLRRITAAVSMAAALPWSAGAAASLDGPLHRPSPDWRDQVLYFVLTDRFDNGDPRNDDQGAGEFDPARHDRYSGGDLAGVQRRLGYLQGLGVTGLWLTPWVANQWLDGAYAGYHGYWASDFITVDPHQGRLADLQALSRALHARDMLLVQDIVVNHVGNFFDIALGTDLSSPEAAAGGWQVNPASRPVTAPTQPPFHLNDPRRAADRAAGIYHWTPPVADYTDRHQELNFQMSRLDDLNTENPAVRQALRRSYGHWIREAGVDAFRVDTAFYVPPDFFTDFLHADDPAAPGILAVARATGRQDFHVFGEGFGIDRAGEDAQMRRIESYMTGADGRPVLPGMLNFPLYGALGDVFARGRPPAELGWRITRTMALHARPHRMPSFVDNHDVDRFLAAGTPQGLRQALLAMFTLPGIPVIYQGTEQGFTQPRAAMFAGGWGSGGRDHFDAEAPLYRHIAALAALRRTHRSLSRGVPTVLHADAAGPGAIVWRMDAAPGDGPPMLVAFNTAAHTALVEALPLPPGTALTPRWADGEAPRTQARPDGTVTLSLAPGAAAVWSLETTSPAAGQAAAADAPILLPPSGAQAGPARVEGDLLLDGRATPGARLQLAVDGALQAGPVVTADAQGRFQVRVDTASMVDPALAHRAAVLDIASGLASAPVLFQVERRWQLLADVPDPVGDDHGIGPLAEGRLRYPLDPSWGENRQLDLTRVRAWGAGGALRLELGLRRITRSWNPANGFDHVAFTIFVELPGEPGGATVMPGQDGQLPAGLRWHRRLRLHGWSNAMFTAEGASATHEGTPAAPAPVLRVDPERHTLELTLPPAALGGRRDLSGVRLWVSTWDWDAGYRALQAQPGGHHFGGPPGAPKVMDGSAIITLP</sequence>
<dbReference type="Proteomes" id="UP000288178">
    <property type="component" value="Unassembled WGS sequence"/>
</dbReference>
<organism evidence="2 3">
    <name type="scientific">Rubrivivax albus</name>
    <dbReference type="NCBI Taxonomy" id="2499835"/>
    <lineage>
        <taxon>Bacteria</taxon>
        <taxon>Pseudomonadati</taxon>
        <taxon>Pseudomonadota</taxon>
        <taxon>Betaproteobacteria</taxon>
        <taxon>Burkholderiales</taxon>
        <taxon>Sphaerotilaceae</taxon>
        <taxon>Rubrivivax</taxon>
    </lineage>
</organism>
<protein>
    <recommendedName>
        <fullName evidence="1">Glycosyl hydrolase family 13 catalytic domain-containing protein</fullName>
    </recommendedName>
</protein>
<evidence type="ECO:0000313" key="2">
    <source>
        <dbReference type="EMBL" id="RVT51522.1"/>
    </source>
</evidence>
<comment type="caution">
    <text evidence="2">The sequence shown here is derived from an EMBL/GenBank/DDBJ whole genome shotgun (WGS) entry which is preliminary data.</text>
</comment>
<proteinExistence type="predicted"/>
<dbReference type="InterPro" id="IPR019248">
    <property type="entry name" value="Glucodextran_C"/>
</dbReference>
<dbReference type="Gene3D" id="2.60.40.1190">
    <property type="match status" value="1"/>
</dbReference>
<dbReference type="Pfam" id="PF09985">
    <property type="entry name" value="Glucodextran_C"/>
    <property type="match status" value="1"/>
</dbReference>
<dbReference type="Pfam" id="PF00128">
    <property type="entry name" value="Alpha-amylase"/>
    <property type="match status" value="1"/>
</dbReference>